<keyword evidence="5" id="KW-0808">Transferase</keyword>
<evidence type="ECO:0000256" key="8">
    <source>
        <dbReference type="ARBA" id="ARBA00022777"/>
    </source>
</evidence>
<comment type="caution">
    <text evidence="13">The sequence shown here is derived from an EMBL/GenBank/DDBJ whole genome shotgun (WGS) entry which is preliminary data.</text>
</comment>
<name>A0AAV5HU95_9ROSI</name>
<evidence type="ECO:0000256" key="9">
    <source>
        <dbReference type="ARBA" id="ARBA00022840"/>
    </source>
</evidence>
<dbReference type="Pfam" id="PF05770">
    <property type="entry name" value="Ins134_P3_kin"/>
    <property type="match status" value="1"/>
</dbReference>
<dbReference type="InterPro" id="IPR008656">
    <property type="entry name" value="Inositol_tetrakis-P_1-kinase"/>
</dbReference>
<evidence type="ECO:0000256" key="1">
    <source>
        <dbReference type="ARBA" id="ARBA00001946"/>
    </source>
</evidence>
<feature type="domain" description="Inositol 1,3,4-trisphosphate 5/6-kinase ATP-grasp" evidence="12">
    <location>
        <begin position="329"/>
        <end position="512"/>
    </location>
</feature>
<evidence type="ECO:0000256" key="4">
    <source>
        <dbReference type="ARBA" id="ARBA00012017"/>
    </source>
</evidence>
<dbReference type="GO" id="GO:0005524">
    <property type="term" value="F:ATP binding"/>
    <property type="evidence" value="ECO:0007669"/>
    <property type="project" value="UniProtKB-KW"/>
</dbReference>
<accession>A0AAV5HU95</accession>
<keyword evidence="8" id="KW-0418">Kinase</keyword>
<evidence type="ECO:0000256" key="5">
    <source>
        <dbReference type="ARBA" id="ARBA00022679"/>
    </source>
</evidence>
<evidence type="ECO:0000256" key="2">
    <source>
        <dbReference type="ARBA" id="ARBA00009601"/>
    </source>
</evidence>
<evidence type="ECO:0000259" key="12">
    <source>
        <dbReference type="Pfam" id="PF05770"/>
    </source>
</evidence>
<evidence type="ECO:0000313" key="13">
    <source>
        <dbReference type="EMBL" id="GKU92313.1"/>
    </source>
</evidence>
<dbReference type="Gene3D" id="3.30.470.20">
    <property type="entry name" value="ATP-grasp fold, B domain"/>
    <property type="match status" value="1"/>
</dbReference>
<dbReference type="GO" id="GO:0047325">
    <property type="term" value="F:inositol-3,4,5,6-tetrakisphosphate 1-kinase activity"/>
    <property type="evidence" value="ECO:0007669"/>
    <property type="project" value="InterPro"/>
</dbReference>
<dbReference type="EC" id="2.7.1.159" evidence="4"/>
<gene>
    <name evidence="13" type="ORF">SLEP1_g6058</name>
</gene>
<dbReference type="PANTHER" id="PTHR14217">
    <property type="entry name" value="INOSITOL-TETRAKISPHOSPHATE 1-KINASE"/>
    <property type="match status" value="1"/>
</dbReference>
<dbReference type="FunFam" id="3.30.470.20:FF:000047">
    <property type="entry name" value="Inositol-tetrakisphosphate 1-kinase 4"/>
    <property type="match status" value="1"/>
</dbReference>
<feature type="signal peptide" evidence="11">
    <location>
        <begin position="1"/>
        <end position="34"/>
    </location>
</feature>
<evidence type="ECO:0000313" key="14">
    <source>
        <dbReference type="Proteomes" id="UP001054252"/>
    </source>
</evidence>
<keyword evidence="11" id="KW-0732">Signal</keyword>
<dbReference type="Proteomes" id="UP001054252">
    <property type="component" value="Unassembled WGS sequence"/>
</dbReference>
<dbReference type="AlphaFoldDB" id="A0AAV5HU95"/>
<evidence type="ECO:0000256" key="6">
    <source>
        <dbReference type="ARBA" id="ARBA00022723"/>
    </source>
</evidence>
<dbReference type="EMBL" id="BPVZ01000005">
    <property type="protein sequence ID" value="GKU92313.1"/>
    <property type="molecule type" value="Genomic_DNA"/>
</dbReference>
<evidence type="ECO:0000256" key="11">
    <source>
        <dbReference type="SAM" id="SignalP"/>
    </source>
</evidence>
<keyword evidence="6" id="KW-0479">Metal-binding</keyword>
<protein>
    <recommendedName>
        <fullName evidence="4">inositol-1,3,4-trisphosphate 5/6-kinase</fullName>
        <ecNumber evidence="4">2.7.1.159</ecNumber>
    </recommendedName>
</protein>
<comment type="subunit">
    <text evidence="3">Monomer.</text>
</comment>
<keyword evidence="7" id="KW-0547">Nucleotide-binding</keyword>
<feature type="chain" id="PRO_5043495614" description="inositol-1,3,4-trisphosphate 5/6-kinase" evidence="11">
    <location>
        <begin position="35"/>
        <end position="535"/>
    </location>
</feature>
<dbReference type="GO" id="GO:0000287">
    <property type="term" value="F:magnesium ion binding"/>
    <property type="evidence" value="ECO:0007669"/>
    <property type="project" value="InterPro"/>
</dbReference>
<dbReference type="GO" id="GO:0052725">
    <property type="term" value="F:inositol-1,3,4-trisphosphate 6-kinase activity"/>
    <property type="evidence" value="ECO:0007669"/>
    <property type="project" value="InterPro"/>
</dbReference>
<dbReference type="PIRSF" id="PIRSF038163">
    <property type="entry name" value="ITPK_uncN"/>
    <property type="match status" value="1"/>
</dbReference>
<dbReference type="GO" id="GO:0005737">
    <property type="term" value="C:cytoplasm"/>
    <property type="evidence" value="ECO:0007669"/>
    <property type="project" value="TreeGrafter"/>
</dbReference>
<dbReference type="GO" id="GO:0052726">
    <property type="term" value="F:inositol-1,3,4-trisphosphate 5-kinase activity"/>
    <property type="evidence" value="ECO:0007669"/>
    <property type="project" value="InterPro"/>
</dbReference>
<keyword evidence="14" id="KW-1185">Reference proteome</keyword>
<comment type="cofactor">
    <cofactor evidence="1">
        <name>Mg(2+)</name>
        <dbReference type="ChEBI" id="CHEBI:18420"/>
    </cofactor>
</comment>
<dbReference type="PANTHER" id="PTHR14217:SF1">
    <property type="entry name" value="INOSITOL-TETRAKISPHOSPHATE 1-KINASE"/>
    <property type="match status" value="1"/>
</dbReference>
<evidence type="ECO:0000256" key="3">
    <source>
        <dbReference type="ARBA" id="ARBA00011245"/>
    </source>
</evidence>
<keyword evidence="10" id="KW-0460">Magnesium</keyword>
<dbReference type="InterPro" id="IPR040464">
    <property type="entry name" value="InsP(3)kin_ATP-grasp"/>
</dbReference>
<sequence>MKWSFRPAGVCFKNLMLPNFPLFFLFLLLPRSSATVLNTSEGEEMCPAVRGVILDHSLVLDPGNVASFTPAAKSLLRRLRYSKIRTGVSYGSGLSSDKVNLLKSVAEPYSCDCLLLSGCSTDAAVGEITCAWGDIRGSILYLAPKLDALHKISCRWLTIKDVEVTNACPNSSRLDIDKLEELPLTICRLNKKAIESDVVMVGYIMKPSREEDFAKRGALPMCPTPNGLMFLPLTFDLCLPLQLEDVDVVLHKATDEIVSIDLSCQAESSYKITYTPGMQELQRHIECHSHCSVVDPLKNIYPVLDRLTIQQILLGLEGLKIEGRSAIRGPHFLKVSYFDEPDLAKRLLEAKLSLPSIVKPQVACGVPDAHSMAIVFRDEDFNDLNVPTPAVIQEYVDHSSTLFKFYVLGENVFHAVKKSTPNADVLMKLSERNGLKPILFDSLKSLPTDTGKQNPGDQEQNIDLGLVRDAANWLSKTLNLTIFGFDVVIQEGSGDHVIVDVNYLPSFKEVPDDVAIPAFWEAIRKKFDSKAVEKQ</sequence>
<organism evidence="13 14">
    <name type="scientific">Rubroshorea leprosula</name>
    <dbReference type="NCBI Taxonomy" id="152421"/>
    <lineage>
        <taxon>Eukaryota</taxon>
        <taxon>Viridiplantae</taxon>
        <taxon>Streptophyta</taxon>
        <taxon>Embryophyta</taxon>
        <taxon>Tracheophyta</taxon>
        <taxon>Spermatophyta</taxon>
        <taxon>Magnoliopsida</taxon>
        <taxon>eudicotyledons</taxon>
        <taxon>Gunneridae</taxon>
        <taxon>Pentapetalae</taxon>
        <taxon>rosids</taxon>
        <taxon>malvids</taxon>
        <taxon>Malvales</taxon>
        <taxon>Dipterocarpaceae</taxon>
        <taxon>Rubroshorea</taxon>
    </lineage>
</organism>
<keyword evidence="9" id="KW-0067">ATP-binding</keyword>
<reference evidence="13 14" key="1">
    <citation type="journal article" date="2021" name="Commun. Biol.">
        <title>The genome of Shorea leprosula (Dipterocarpaceae) highlights the ecological relevance of drought in aseasonal tropical rainforests.</title>
        <authorList>
            <person name="Ng K.K.S."/>
            <person name="Kobayashi M.J."/>
            <person name="Fawcett J.A."/>
            <person name="Hatakeyama M."/>
            <person name="Paape T."/>
            <person name="Ng C.H."/>
            <person name="Ang C.C."/>
            <person name="Tnah L.H."/>
            <person name="Lee C.T."/>
            <person name="Nishiyama T."/>
            <person name="Sese J."/>
            <person name="O'Brien M.J."/>
            <person name="Copetti D."/>
            <person name="Mohd Noor M.I."/>
            <person name="Ong R.C."/>
            <person name="Putra M."/>
            <person name="Sireger I.Z."/>
            <person name="Indrioko S."/>
            <person name="Kosugi Y."/>
            <person name="Izuno A."/>
            <person name="Isagi Y."/>
            <person name="Lee S.L."/>
            <person name="Shimizu K.K."/>
        </authorList>
    </citation>
    <scope>NUCLEOTIDE SEQUENCE [LARGE SCALE GENOMIC DNA]</scope>
    <source>
        <strain evidence="13">214</strain>
    </source>
</reference>
<dbReference type="GO" id="GO:0032957">
    <property type="term" value="P:inositol trisphosphate metabolic process"/>
    <property type="evidence" value="ECO:0007669"/>
    <property type="project" value="InterPro"/>
</dbReference>
<comment type="similarity">
    <text evidence="2">Belongs to the ITPK1 family.</text>
</comment>
<proteinExistence type="inferred from homology"/>
<evidence type="ECO:0000256" key="7">
    <source>
        <dbReference type="ARBA" id="ARBA00022741"/>
    </source>
</evidence>
<dbReference type="SUPFAM" id="SSF56059">
    <property type="entry name" value="Glutathione synthetase ATP-binding domain-like"/>
    <property type="match status" value="1"/>
</dbReference>
<evidence type="ECO:0000256" key="10">
    <source>
        <dbReference type="ARBA" id="ARBA00022842"/>
    </source>
</evidence>